<accession>A0ABR9AJH9</accession>
<keyword evidence="2 7" id="KW-0813">Transport</keyword>
<evidence type="ECO:0000259" key="9">
    <source>
        <dbReference type="Pfam" id="PF07715"/>
    </source>
</evidence>
<dbReference type="Pfam" id="PF13715">
    <property type="entry name" value="CarbopepD_reg_2"/>
    <property type="match status" value="1"/>
</dbReference>
<dbReference type="InterPro" id="IPR023997">
    <property type="entry name" value="TonB-dep_OMP_SusC/RagA_CS"/>
</dbReference>
<evidence type="ECO:0000256" key="4">
    <source>
        <dbReference type="ARBA" id="ARBA00022692"/>
    </source>
</evidence>
<comment type="subcellular location">
    <subcellularLocation>
        <location evidence="1 7">Cell outer membrane</location>
        <topology evidence="1 7">Multi-pass membrane protein</topology>
    </subcellularLocation>
</comment>
<organism evidence="10 11">
    <name type="scientific">Echinicola arenosa</name>
    <dbReference type="NCBI Taxonomy" id="2774144"/>
    <lineage>
        <taxon>Bacteria</taxon>
        <taxon>Pseudomonadati</taxon>
        <taxon>Bacteroidota</taxon>
        <taxon>Cytophagia</taxon>
        <taxon>Cytophagales</taxon>
        <taxon>Cyclobacteriaceae</taxon>
        <taxon>Echinicola</taxon>
    </lineage>
</organism>
<keyword evidence="4 7" id="KW-0812">Transmembrane</keyword>
<dbReference type="InterPro" id="IPR039426">
    <property type="entry name" value="TonB-dep_rcpt-like"/>
</dbReference>
<dbReference type="SUPFAM" id="SSF56935">
    <property type="entry name" value="Porins"/>
    <property type="match status" value="1"/>
</dbReference>
<sequence>MKKRVLKLLLMGFTYSIIGLFMQVLFVNMLWATDSNAQSVKSMKEVSVNVGFDNKKLVDLFGELELKTPFVFVYDKNDPFLSERISLVKKEQSVEDVLIEIAKEKKLRFKQVNNNISVTKASSKKKIIEYAIREFTVNGTVISSSDGQPIPGATVLVKNSTRGTVTDIDGNFSIEVPDEGAVLVISFVGYKPQEVTINNQSAIEVSLEEDYKGLEEVVVIGYGEQKKINVAGAVAQVDGEALQDRPVTNVSQALQGQIAGVSIQPTSGQPGAGYNITIRGESSLNGGGALVIVDGIPGVLDNINPNDIESISVLKDGASASIYGARASEGVILVTTKKGKKNQGLSVSYNGNVSINTPTIVPEQMSPLASAEYGNLAAANAGQGAFYPQYVLDALADPNVTAVPNASNTRDFFFTGDFDWVEYFYDKSFQQSHTLSVKGGGERNAYNVSLSWLDQNGYFSEFGPDNFDRYTLRTNLSNDLIPNKLVLNTNISFVNGDRLQASNQGGLIQSVFQAGRNQELYDPNGNYSRYRFQQNTLQLLREAGFDENKNNRFEGRIGLNYNIISGLSLEGLLGYNVGWNKGTMFGRGYYKHNTAGEVVDPDGIPRWINQPNRVVLSNSYFRYYTSQLIARYSKTVDKHTFSGMVGISAEENYSEETSTQRLNILGNELPALNLGDQESSTNSWSAGEWGLLSYFGRVNYNYDDRYILEGTFRRDGSSRFSDLNKWGTFPSVMMAWRIDNESFMGSQRIFSNLKLRASYGETGNQSGIGLYDHIPVYTISNGGIPFPGGLGQQAWNPRLPSQQRTWETVKSTNIGLDMGFWDNRLTTEFNYYIKRNEDMLIGVEIPSIIGISVPTSNNGELETKGYEIDLRWRDQIQSIGLRYHIGFNFSDQKDKIVDLNQEFVNVGSGIRNIQGFPVNSIFAYRTDGLFQTQEEVDNSATLNNNVAPGDLKYIDIDGDGKITQPNDVEFIGTTTPRKLYGINLGAEWKGFDFSVFFQGVGKRNYYINADAVGPFRNPWDNWAFAELTDYWTAENTDAKYPRPFQGGLNYQFSDYWVQNASYIRLKNLQLGYSLPDGLLSKIGVSNARVYFSGENLWEKTNLILFDPEVTSQNGQSYPLNRNFSLGLNFTF</sequence>
<evidence type="ECO:0000256" key="3">
    <source>
        <dbReference type="ARBA" id="ARBA00022452"/>
    </source>
</evidence>
<dbReference type="NCBIfam" id="TIGR04057">
    <property type="entry name" value="SusC_RagA_signa"/>
    <property type="match status" value="1"/>
</dbReference>
<protein>
    <submittedName>
        <fullName evidence="10">TonB-dependent receptor</fullName>
    </submittedName>
</protein>
<name>A0ABR9AJH9_9BACT</name>
<evidence type="ECO:0000256" key="7">
    <source>
        <dbReference type="PROSITE-ProRule" id="PRU01360"/>
    </source>
</evidence>
<evidence type="ECO:0000313" key="11">
    <source>
        <dbReference type="Proteomes" id="UP000647133"/>
    </source>
</evidence>
<keyword evidence="5 7" id="KW-0472">Membrane</keyword>
<dbReference type="Gene3D" id="2.170.130.10">
    <property type="entry name" value="TonB-dependent receptor, plug domain"/>
    <property type="match status" value="1"/>
</dbReference>
<evidence type="ECO:0000256" key="8">
    <source>
        <dbReference type="SAM" id="Phobius"/>
    </source>
</evidence>
<dbReference type="Gene3D" id="2.60.40.1120">
    <property type="entry name" value="Carboxypeptidase-like, regulatory domain"/>
    <property type="match status" value="1"/>
</dbReference>
<keyword evidence="6 7" id="KW-0998">Cell outer membrane</keyword>
<evidence type="ECO:0000256" key="1">
    <source>
        <dbReference type="ARBA" id="ARBA00004571"/>
    </source>
</evidence>
<dbReference type="InterPro" id="IPR036942">
    <property type="entry name" value="Beta-barrel_TonB_sf"/>
</dbReference>
<dbReference type="InterPro" id="IPR008969">
    <property type="entry name" value="CarboxyPept-like_regulatory"/>
</dbReference>
<keyword evidence="3 7" id="KW-1134">Transmembrane beta strand</keyword>
<dbReference type="Pfam" id="PF07715">
    <property type="entry name" value="Plug"/>
    <property type="match status" value="1"/>
</dbReference>
<dbReference type="InterPro" id="IPR023996">
    <property type="entry name" value="TonB-dep_OMP_SusC/RagA"/>
</dbReference>
<dbReference type="SUPFAM" id="SSF49464">
    <property type="entry name" value="Carboxypeptidase regulatory domain-like"/>
    <property type="match status" value="1"/>
</dbReference>
<feature type="domain" description="TonB-dependent receptor plug" evidence="9">
    <location>
        <begin position="227"/>
        <end position="331"/>
    </location>
</feature>
<dbReference type="EMBL" id="JACYTQ010000002">
    <property type="protein sequence ID" value="MBD8488492.1"/>
    <property type="molecule type" value="Genomic_DNA"/>
</dbReference>
<dbReference type="RefSeq" id="WP_192009358.1">
    <property type="nucleotide sequence ID" value="NZ_JACYTQ010000002.1"/>
</dbReference>
<dbReference type="Gene3D" id="2.40.170.20">
    <property type="entry name" value="TonB-dependent receptor, beta-barrel domain"/>
    <property type="match status" value="1"/>
</dbReference>
<feature type="transmembrane region" description="Helical" evidence="8">
    <location>
        <begin position="12"/>
        <end position="32"/>
    </location>
</feature>
<dbReference type="PROSITE" id="PS52016">
    <property type="entry name" value="TONB_DEPENDENT_REC_3"/>
    <property type="match status" value="1"/>
</dbReference>
<keyword evidence="10" id="KW-0675">Receptor</keyword>
<evidence type="ECO:0000256" key="6">
    <source>
        <dbReference type="ARBA" id="ARBA00023237"/>
    </source>
</evidence>
<dbReference type="InterPro" id="IPR037066">
    <property type="entry name" value="Plug_dom_sf"/>
</dbReference>
<evidence type="ECO:0000256" key="2">
    <source>
        <dbReference type="ARBA" id="ARBA00022448"/>
    </source>
</evidence>
<dbReference type="InterPro" id="IPR012910">
    <property type="entry name" value="Plug_dom"/>
</dbReference>
<dbReference type="NCBIfam" id="TIGR04056">
    <property type="entry name" value="OMP_RagA_SusC"/>
    <property type="match status" value="1"/>
</dbReference>
<comment type="similarity">
    <text evidence="7">Belongs to the TonB-dependent receptor family.</text>
</comment>
<dbReference type="Proteomes" id="UP000647133">
    <property type="component" value="Unassembled WGS sequence"/>
</dbReference>
<evidence type="ECO:0000256" key="5">
    <source>
        <dbReference type="ARBA" id="ARBA00023136"/>
    </source>
</evidence>
<reference evidence="10 11" key="1">
    <citation type="submission" date="2020-09" db="EMBL/GenBank/DDBJ databases">
        <title>Echinicola sp. CAU 1574 isolated from sand of Sido Beach.</title>
        <authorList>
            <person name="Kim W."/>
        </authorList>
    </citation>
    <scope>NUCLEOTIDE SEQUENCE [LARGE SCALE GENOMIC DNA]</scope>
    <source>
        <strain evidence="10 11">CAU 1574</strain>
    </source>
</reference>
<comment type="caution">
    <text evidence="10">The sequence shown here is derived from an EMBL/GenBank/DDBJ whole genome shotgun (WGS) entry which is preliminary data.</text>
</comment>
<keyword evidence="8" id="KW-1133">Transmembrane helix</keyword>
<evidence type="ECO:0000313" key="10">
    <source>
        <dbReference type="EMBL" id="MBD8488492.1"/>
    </source>
</evidence>
<proteinExistence type="inferred from homology"/>
<gene>
    <name evidence="10" type="ORF">IFO69_07015</name>
</gene>
<keyword evidence="11" id="KW-1185">Reference proteome</keyword>